<reference evidence="1" key="2">
    <citation type="submission" date="2020-09" db="EMBL/GenBank/DDBJ databases">
        <authorList>
            <person name="Sun Q."/>
            <person name="Zhou Y."/>
        </authorList>
    </citation>
    <scope>NUCLEOTIDE SEQUENCE</scope>
    <source>
        <strain evidence="1">CGMCC 1.15360</strain>
    </source>
</reference>
<dbReference type="AlphaFoldDB" id="A0A916ZAA1"/>
<organism evidence="1 2">
    <name type="scientific">Croceicoccus mobilis</name>
    <dbReference type="NCBI Taxonomy" id="1703339"/>
    <lineage>
        <taxon>Bacteria</taxon>
        <taxon>Pseudomonadati</taxon>
        <taxon>Pseudomonadota</taxon>
        <taxon>Alphaproteobacteria</taxon>
        <taxon>Sphingomonadales</taxon>
        <taxon>Erythrobacteraceae</taxon>
        <taxon>Croceicoccus</taxon>
    </lineage>
</organism>
<gene>
    <name evidence="1" type="ORF">GCM10010990_36870</name>
</gene>
<proteinExistence type="predicted"/>
<evidence type="ECO:0000313" key="2">
    <source>
        <dbReference type="Proteomes" id="UP000612349"/>
    </source>
</evidence>
<accession>A0A916ZAA1</accession>
<dbReference type="EMBL" id="BMIP01000013">
    <property type="protein sequence ID" value="GGD83397.1"/>
    <property type="molecule type" value="Genomic_DNA"/>
</dbReference>
<protein>
    <submittedName>
        <fullName evidence="1">Uncharacterized protein</fullName>
    </submittedName>
</protein>
<sequence>MPAIYISTVKAKRSTLRIDGKRANQATFCPTILPFRPRQFYVCFRETDWGALMTETGRKAAIS</sequence>
<comment type="caution">
    <text evidence="1">The sequence shown here is derived from an EMBL/GenBank/DDBJ whole genome shotgun (WGS) entry which is preliminary data.</text>
</comment>
<name>A0A916ZAA1_9SPHN</name>
<keyword evidence="2" id="KW-1185">Reference proteome</keyword>
<reference evidence="1" key="1">
    <citation type="journal article" date="2014" name="Int. J. Syst. Evol. Microbiol.">
        <title>Complete genome sequence of Corynebacterium casei LMG S-19264T (=DSM 44701T), isolated from a smear-ripened cheese.</title>
        <authorList>
            <consortium name="US DOE Joint Genome Institute (JGI-PGF)"/>
            <person name="Walter F."/>
            <person name="Albersmeier A."/>
            <person name="Kalinowski J."/>
            <person name="Ruckert C."/>
        </authorList>
    </citation>
    <scope>NUCLEOTIDE SEQUENCE</scope>
    <source>
        <strain evidence="1">CGMCC 1.15360</strain>
    </source>
</reference>
<dbReference type="Proteomes" id="UP000612349">
    <property type="component" value="Unassembled WGS sequence"/>
</dbReference>
<evidence type="ECO:0000313" key="1">
    <source>
        <dbReference type="EMBL" id="GGD83397.1"/>
    </source>
</evidence>